<dbReference type="InterPro" id="IPR000277">
    <property type="entry name" value="Cys/Met-Metab_PyrdxlP-dep_enz"/>
</dbReference>
<name>A0A812MJA4_SYMPI</name>
<dbReference type="Pfam" id="PF01053">
    <property type="entry name" value="Cys_Met_Meta_PP"/>
    <property type="match status" value="1"/>
</dbReference>
<keyword evidence="2 3" id="KW-0663">Pyridoxal phosphate</keyword>
<dbReference type="GO" id="GO:0005737">
    <property type="term" value="C:cytoplasm"/>
    <property type="evidence" value="ECO:0007669"/>
    <property type="project" value="TreeGrafter"/>
</dbReference>
<protein>
    <submittedName>
        <fullName evidence="6">MetC protein</fullName>
    </submittedName>
</protein>
<dbReference type="InterPro" id="IPR015421">
    <property type="entry name" value="PyrdxlP-dep_Trfase_major"/>
</dbReference>
<evidence type="ECO:0000256" key="2">
    <source>
        <dbReference type="ARBA" id="ARBA00022898"/>
    </source>
</evidence>
<dbReference type="PIRSF" id="PIRSF001434">
    <property type="entry name" value="CGS"/>
    <property type="match status" value="1"/>
</dbReference>
<dbReference type="AlphaFoldDB" id="A0A812MJA4"/>
<dbReference type="OrthoDB" id="3512640at2759"/>
<dbReference type="SUPFAM" id="SSF53383">
    <property type="entry name" value="PLP-dependent transferases"/>
    <property type="match status" value="1"/>
</dbReference>
<organism evidence="6 7">
    <name type="scientific">Symbiodinium pilosum</name>
    <name type="common">Dinoflagellate</name>
    <dbReference type="NCBI Taxonomy" id="2952"/>
    <lineage>
        <taxon>Eukaryota</taxon>
        <taxon>Sar</taxon>
        <taxon>Alveolata</taxon>
        <taxon>Dinophyceae</taxon>
        <taxon>Suessiales</taxon>
        <taxon>Symbiodiniaceae</taxon>
        <taxon>Symbiodinium</taxon>
    </lineage>
</organism>
<evidence type="ECO:0000313" key="6">
    <source>
        <dbReference type="EMBL" id="CAE7271180.1"/>
    </source>
</evidence>
<dbReference type="EMBL" id="CAJNIZ010008757">
    <property type="protein sequence ID" value="CAE7271180.1"/>
    <property type="molecule type" value="Genomic_DNA"/>
</dbReference>
<evidence type="ECO:0000256" key="3">
    <source>
        <dbReference type="PIRSR" id="PIRSR001434-2"/>
    </source>
</evidence>
<evidence type="ECO:0000256" key="1">
    <source>
        <dbReference type="ARBA" id="ARBA00001933"/>
    </source>
</evidence>
<dbReference type="InterPro" id="IPR015424">
    <property type="entry name" value="PyrdxlP-dep_Trfase"/>
</dbReference>
<dbReference type="Gene3D" id="3.40.640.10">
    <property type="entry name" value="Type I PLP-dependent aspartate aminotransferase-like (Major domain)"/>
    <property type="match status" value="1"/>
</dbReference>
<comment type="similarity">
    <text evidence="4">Belongs to the trans-sulfuration enzymes family.</text>
</comment>
<keyword evidence="7" id="KW-1185">Reference proteome</keyword>
<dbReference type="InterPro" id="IPR015422">
    <property type="entry name" value="PyrdxlP-dep_Trfase_small"/>
</dbReference>
<sequence>MASRGYGTPGHDEEELVFSQSRGRSQHGPVYSRTWSKAREDLESSLMRLYGLDSNTNHALILPSGMGAIGAVMSSVAASCSGQEWTLVYGDELYCDVARTVQYVAEASGGKITTCPVEIRDTQRLRRLFTEKGAGIRLFHFEACTNPSGQIFDFTLLKELRALAPQCVFVCDNTWLSGALFNPFEHGADIVLESMTKYVSAGRCIGGFVVGASSLIAPVLSWITVFGVFVGADHCQIFLQGLQTISKRMATISATAEAIAVHLEAHPAVNRVMYPTLASHPTHGLAQRYLTRGGPGCIWFHVGAAKKAVVSVLTRGAACPEFKTSFGAADSRVDPWPKSALSNACEWPRGGAQGLQGTWLRLAVGHVETMQETQAAVDTLLAQLCPGVDVAAEPVAKAQVSPQTEAAASMRWKRRA</sequence>
<evidence type="ECO:0000256" key="4">
    <source>
        <dbReference type="RuleBase" id="RU362118"/>
    </source>
</evidence>
<accession>A0A812MJA4</accession>
<evidence type="ECO:0000313" key="7">
    <source>
        <dbReference type="Proteomes" id="UP000649617"/>
    </source>
</evidence>
<proteinExistence type="inferred from homology"/>
<feature type="modified residue" description="N6-(pyridoxal phosphate)lysine" evidence="3">
    <location>
        <position position="197"/>
    </location>
</feature>
<reference evidence="6" key="1">
    <citation type="submission" date="2021-02" db="EMBL/GenBank/DDBJ databases">
        <authorList>
            <person name="Dougan E. K."/>
            <person name="Rhodes N."/>
            <person name="Thang M."/>
            <person name="Chan C."/>
        </authorList>
    </citation>
    <scope>NUCLEOTIDE SEQUENCE</scope>
</reference>
<dbReference type="GO" id="GO:0016846">
    <property type="term" value="F:carbon-sulfur lyase activity"/>
    <property type="evidence" value="ECO:0007669"/>
    <property type="project" value="TreeGrafter"/>
</dbReference>
<comment type="caution">
    <text evidence="6">The sequence shown here is derived from an EMBL/GenBank/DDBJ whole genome shotgun (WGS) entry which is preliminary data.</text>
</comment>
<evidence type="ECO:0000256" key="5">
    <source>
        <dbReference type="SAM" id="MobiDB-lite"/>
    </source>
</evidence>
<dbReference type="GO" id="GO:0019346">
    <property type="term" value="P:transsulfuration"/>
    <property type="evidence" value="ECO:0007669"/>
    <property type="project" value="InterPro"/>
</dbReference>
<dbReference type="PANTHER" id="PTHR11808">
    <property type="entry name" value="TRANS-SULFURATION ENZYME FAMILY MEMBER"/>
    <property type="match status" value="1"/>
</dbReference>
<dbReference type="Proteomes" id="UP000649617">
    <property type="component" value="Unassembled WGS sequence"/>
</dbReference>
<dbReference type="PANTHER" id="PTHR11808:SF35">
    <property type="entry name" value="CYSTATHIONINE GAMMA-SYNTHASE (AFU_ORTHOLOGUE AFUA_7G01590)"/>
    <property type="match status" value="1"/>
</dbReference>
<dbReference type="GO" id="GO:0030170">
    <property type="term" value="F:pyridoxal phosphate binding"/>
    <property type="evidence" value="ECO:0007669"/>
    <property type="project" value="InterPro"/>
</dbReference>
<gene>
    <name evidence="6" type="primary">metC</name>
    <name evidence="6" type="ORF">SPIL2461_LOCUS5964</name>
</gene>
<dbReference type="Gene3D" id="3.90.1150.10">
    <property type="entry name" value="Aspartate Aminotransferase, domain 1"/>
    <property type="match status" value="1"/>
</dbReference>
<feature type="region of interest" description="Disordered" evidence="5">
    <location>
        <begin position="1"/>
        <end position="32"/>
    </location>
</feature>
<comment type="cofactor">
    <cofactor evidence="1 4">
        <name>pyridoxal 5'-phosphate</name>
        <dbReference type="ChEBI" id="CHEBI:597326"/>
    </cofactor>
</comment>